<dbReference type="AlphaFoldDB" id="A0A175YFR2"/>
<dbReference type="Gene3D" id="2.30.30.490">
    <property type="match status" value="1"/>
</dbReference>
<protein>
    <recommendedName>
        <fullName evidence="1">BAH domain-containing protein</fullName>
    </recommendedName>
</protein>
<feature type="domain" description="BAH" evidence="1">
    <location>
        <begin position="150"/>
        <end position="269"/>
    </location>
</feature>
<sequence>MESQRVYVKWREVFVLSERGRKEVRYYLKRRDGVSDLVVVGKERRDLKVYRYNIRETSLVGQADFKLKSRKDVIEWLNSVISGSNSHNHHPPVPVGGVSEVISDCQPSSQAKDGQLQKPGKHGTEVLWVGSATALKKKRKHYQSFQRNGVKISVHDFVYVLAEEDKPLVAYLDDMYEDSRGNKMVVVRWFHKIDEVDIALPETYNYNDREIFFSLCLQDLNIECVDGLASVLSPQHYQVFLREARHTRFEPFICGMQFENDDVKPFDITQVKGYSEQKIFDYMLPTSPSTNAENFLAKDGLKLDVECNENFTVKPKKRLRLSNKYGACLQPANKSQGLYDATRMDPKLTTGSNDNIVGPDLSVLKQSVPPVSLPPREVVMQKSKALTPGVQIEVQKSTAFSVGGQIEVLCQDSGVRGCWFRALIIKKKSDKVKVRYLDLKDAADEVNNLEEWLLASRAAVPDEWGFRISRRKTVRPAPVHSKHGGEKGGDGLIIKDGTVVDVWWHDGWWEGIVIQKESEDSIHVYFPAEKRESVFCWKDLRPSQEWLGTGWKQMGERQDLLTSMLPKLDRKPDTLIPCQSVVCIDKLQLGFDQEGKLSNSNNTDDKYVARDIVKDDLLEKLKWKTSGKRKRSPNSSRKPFCSETVNRNRVRAFGTRTWEKFFISSSAKVDHENCKNTRESAFSSPVVSPLSNLVLSR</sequence>
<dbReference type="InterPro" id="IPR043151">
    <property type="entry name" value="BAH_sf"/>
</dbReference>
<dbReference type="Pfam" id="PF01426">
    <property type="entry name" value="BAH"/>
    <property type="match status" value="1"/>
</dbReference>
<dbReference type="PROSITE" id="PS51038">
    <property type="entry name" value="BAH"/>
    <property type="match status" value="1"/>
</dbReference>
<evidence type="ECO:0000313" key="2">
    <source>
        <dbReference type="EMBL" id="KZM82504.1"/>
    </source>
</evidence>
<accession>A0A175YFR2</accession>
<dbReference type="KEGG" id="dcr:108202564"/>
<dbReference type="Pfam" id="PF05641">
    <property type="entry name" value="Agenet"/>
    <property type="match status" value="1"/>
</dbReference>
<dbReference type="Gramene" id="KZM82504">
    <property type="protein sequence ID" value="KZM82504"/>
    <property type="gene ID" value="DCAR_030073"/>
</dbReference>
<dbReference type="InterPro" id="IPR001025">
    <property type="entry name" value="BAH_dom"/>
</dbReference>
<proteinExistence type="predicted"/>
<dbReference type="PANTHER" id="PTHR31917">
    <property type="entry name" value="AGENET DOMAIN-CONTAINING PROTEIN-RELATED"/>
    <property type="match status" value="1"/>
</dbReference>
<dbReference type="SMART" id="SM00743">
    <property type="entry name" value="Agenet"/>
    <property type="match status" value="2"/>
</dbReference>
<dbReference type="EMBL" id="LNRQ01000009">
    <property type="protein sequence ID" value="KZM82504.1"/>
    <property type="molecule type" value="Genomic_DNA"/>
</dbReference>
<dbReference type="OMA" id="EASMCKE"/>
<comment type="caution">
    <text evidence="2">The sequence shown here is derived from an EMBL/GenBank/DDBJ whole genome shotgun (WGS) entry which is preliminary data.</text>
</comment>
<dbReference type="STRING" id="79200.A0A175YFR2"/>
<dbReference type="OrthoDB" id="1883212at2759"/>
<dbReference type="SMART" id="SM00439">
    <property type="entry name" value="BAH"/>
    <property type="match status" value="1"/>
</dbReference>
<dbReference type="GO" id="GO:0003682">
    <property type="term" value="F:chromatin binding"/>
    <property type="evidence" value="ECO:0007669"/>
    <property type="project" value="InterPro"/>
</dbReference>
<dbReference type="InterPro" id="IPR008395">
    <property type="entry name" value="Agenet-like_dom"/>
</dbReference>
<organism evidence="2">
    <name type="scientific">Daucus carota subsp. sativus</name>
    <name type="common">Carrot</name>
    <dbReference type="NCBI Taxonomy" id="79200"/>
    <lineage>
        <taxon>Eukaryota</taxon>
        <taxon>Viridiplantae</taxon>
        <taxon>Streptophyta</taxon>
        <taxon>Embryophyta</taxon>
        <taxon>Tracheophyta</taxon>
        <taxon>Spermatophyta</taxon>
        <taxon>Magnoliopsida</taxon>
        <taxon>eudicotyledons</taxon>
        <taxon>Gunneridae</taxon>
        <taxon>Pentapetalae</taxon>
        <taxon>asterids</taxon>
        <taxon>campanulids</taxon>
        <taxon>Apiales</taxon>
        <taxon>Apiaceae</taxon>
        <taxon>Apioideae</taxon>
        <taxon>Scandiceae</taxon>
        <taxon>Daucinae</taxon>
        <taxon>Daucus</taxon>
        <taxon>Daucus sect. Daucus</taxon>
    </lineage>
</organism>
<name>A0A175YFR2_DAUCS</name>
<gene>
    <name evidence="2" type="ORF">DCAR_030073</name>
</gene>
<dbReference type="InterPro" id="IPR014002">
    <property type="entry name" value="Agenet_dom_plant"/>
</dbReference>
<evidence type="ECO:0000259" key="1">
    <source>
        <dbReference type="PROSITE" id="PS51038"/>
    </source>
</evidence>
<dbReference type="PANTHER" id="PTHR31917:SF58">
    <property type="entry name" value="AGENET AND BROMO-ADJACENT HOMOLOGY (BAH) DOMAIN-CONTAINING PROTEIN"/>
    <property type="match status" value="1"/>
</dbReference>
<reference evidence="2" key="1">
    <citation type="journal article" date="2016" name="Nat. Genet.">
        <title>A high-quality carrot genome assembly provides new insights into carotenoid accumulation and asterid genome evolution.</title>
        <authorList>
            <person name="Iorizzo M."/>
            <person name="Ellison S."/>
            <person name="Senalik D."/>
            <person name="Zeng P."/>
            <person name="Satapoomin P."/>
            <person name="Huang J."/>
            <person name="Bowman M."/>
            <person name="Iovene M."/>
            <person name="Sanseverino W."/>
            <person name="Cavagnaro P."/>
            <person name="Yildiz M."/>
            <person name="Macko-Podgorni A."/>
            <person name="Moranska E."/>
            <person name="Grzebelus E."/>
            <person name="Grzebelus D."/>
            <person name="Ashrafi H."/>
            <person name="Zheng Z."/>
            <person name="Cheng S."/>
            <person name="Spooner D."/>
            <person name="Van Deynze A."/>
            <person name="Simon P."/>
        </authorList>
    </citation>
    <scope>NUCLEOTIDE SEQUENCE [LARGE SCALE GENOMIC DNA]</scope>
    <source>
        <tissue evidence="2">Leaf</tissue>
    </source>
</reference>
<dbReference type="CDD" id="cd20405">
    <property type="entry name" value="Tudor_Agenet_AtDUF_rpt1_3"/>
    <property type="match status" value="1"/>
</dbReference>